<evidence type="ECO:0000256" key="6">
    <source>
        <dbReference type="ARBA" id="ARBA00023136"/>
    </source>
</evidence>
<evidence type="ECO:0000259" key="10">
    <source>
        <dbReference type="Pfam" id="PF00060"/>
    </source>
</evidence>
<dbReference type="InterPro" id="IPR001320">
    <property type="entry name" value="Iontro_rcpt_C"/>
</dbReference>
<keyword evidence="5 9" id="KW-1133">Transmembrane helix</keyword>
<dbReference type="GO" id="GO:0015276">
    <property type="term" value="F:ligand-gated monoatomic ion channel activity"/>
    <property type="evidence" value="ECO:0007669"/>
    <property type="project" value="InterPro"/>
</dbReference>
<evidence type="ECO:0000313" key="11">
    <source>
        <dbReference type="EMBL" id="AII01124.1"/>
    </source>
</evidence>
<feature type="transmembrane region" description="Helical" evidence="9">
    <location>
        <begin position="170"/>
        <end position="189"/>
    </location>
</feature>
<feature type="transmembrane region" description="Helical" evidence="9">
    <location>
        <begin position="432"/>
        <end position="455"/>
    </location>
</feature>
<keyword evidence="6 9" id="KW-0472">Membrane</keyword>
<dbReference type="SUPFAM" id="SSF53850">
    <property type="entry name" value="Periplasmic binding protein-like II"/>
    <property type="match status" value="1"/>
</dbReference>
<accession>A0A076E9E3</accession>
<keyword evidence="8" id="KW-0325">Glycoprotein</keyword>
<comment type="similarity">
    <text evidence="2">Belongs to the glutamate-gated ion channel (TC 1.A.10.1) family.</text>
</comment>
<evidence type="ECO:0000256" key="5">
    <source>
        <dbReference type="ARBA" id="ARBA00022989"/>
    </source>
</evidence>
<dbReference type="GO" id="GO:0005886">
    <property type="term" value="C:plasma membrane"/>
    <property type="evidence" value="ECO:0007669"/>
    <property type="project" value="UniProtKB-SubCell"/>
</dbReference>
<dbReference type="EMBL" id="KF487726">
    <property type="protein sequence ID" value="AII01124.1"/>
    <property type="molecule type" value="mRNA"/>
</dbReference>
<evidence type="ECO:0000256" key="4">
    <source>
        <dbReference type="ARBA" id="ARBA00022692"/>
    </source>
</evidence>
<dbReference type="OrthoDB" id="5984008at2759"/>
<proteinExistence type="evidence at transcript level"/>
<feature type="domain" description="Ionotropic glutamate receptor C-terminal" evidence="10">
    <location>
        <begin position="171"/>
        <end position="441"/>
    </location>
</feature>
<name>A0A076E9E3_9NEOP</name>
<organism evidence="11">
    <name type="scientific">Dendrolimus kikuchii</name>
    <dbReference type="NCBI Taxonomy" id="765133"/>
    <lineage>
        <taxon>Eukaryota</taxon>
        <taxon>Metazoa</taxon>
        <taxon>Ecdysozoa</taxon>
        <taxon>Arthropoda</taxon>
        <taxon>Hexapoda</taxon>
        <taxon>Insecta</taxon>
        <taxon>Pterygota</taxon>
        <taxon>Neoptera</taxon>
        <taxon>Endopterygota</taxon>
        <taxon>Lepidoptera</taxon>
        <taxon>Glossata</taxon>
        <taxon>Ditrysia</taxon>
        <taxon>Bombycoidea</taxon>
        <taxon>Lasiocampidae</taxon>
        <taxon>Dendrolimus</taxon>
    </lineage>
</organism>
<dbReference type="Gene3D" id="1.10.287.70">
    <property type="match status" value="1"/>
</dbReference>
<protein>
    <submittedName>
        <fullName evidence="11">Ionotropic receptor</fullName>
    </submittedName>
</protein>
<dbReference type="GO" id="GO:0050906">
    <property type="term" value="P:detection of stimulus involved in sensory perception"/>
    <property type="evidence" value="ECO:0007669"/>
    <property type="project" value="UniProtKB-ARBA"/>
</dbReference>
<keyword evidence="3" id="KW-1003">Cell membrane</keyword>
<evidence type="ECO:0000256" key="9">
    <source>
        <dbReference type="SAM" id="Phobius"/>
    </source>
</evidence>
<dbReference type="AlphaFoldDB" id="A0A076E9E3"/>
<reference evidence="11" key="1">
    <citation type="journal article" date="2014" name="Insect Biochem. Mol. Biol.">
        <title>Antennal transcriptome analysis and comparison of olfactory genes in two sympatric defoliators, Dendrolimus houi and Dendrolimus kikuchii (Lepidoptera: Lasiocampidae).</title>
        <authorList>
            <person name="Zhang S."/>
            <person name="Zhang Z."/>
            <person name="Wang H."/>
            <person name="Kong X."/>
        </authorList>
    </citation>
    <scope>NUCLEOTIDE SEQUENCE</scope>
</reference>
<evidence type="ECO:0000256" key="3">
    <source>
        <dbReference type="ARBA" id="ARBA00022475"/>
    </source>
</evidence>
<evidence type="ECO:0000256" key="1">
    <source>
        <dbReference type="ARBA" id="ARBA00004651"/>
    </source>
</evidence>
<gene>
    <name evidence="11" type="primary">IR76b</name>
</gene>
<dbReference type="InterPro" id="IPR052192">
    <property type="entry name" value="Insect_Ionotropic_Sensory_Rcpt"/>
</dbReference>
<dbReference type="Pfam" id="PF00060">
    <property type="entry name" value="Lig_chan"/>
    <property type="match status" value="1"/>
</dbReference>
<dbReference type="Gene3D" id="3.40.190.10">
    <property type="entry name" value="Periplasmic binding protein-like II"/>
    <property type="match status" value="1"/>
</dbReference>
<keyword evidence="7 11" id="KW-0675">Receptor</keyword>
<comment type="subcellular location">
    <subcellularLocation>
        <location evidence="1">Cell membrane</location>
        <topology evidence="1">Multi-pass membrane protein</topology>
    </subcellularLocation>
</comment>
<dbReference type="PANTHER" id="PTHR42643:SF24">
    <property type="entry name" value="IONOTROPIC RECEPTOR 60A"/>
    <property type="match status" value="1"/>
</dbReference>
<sequence>MTGIDLIISTICNATFCEVIYDNPRELPQTKTQSDLYYLTKEINGKHLKIATYDNYPISWVEKGENGTIIGRGTAFRIVEILQKRFNFTYELVVPETNYELGGTKPEDSLIGLLNASKVDMVAAFLPKLTKYQKMVSFSHTLDEGLWRMMLKRPKESAAGSGLLAPFDSLVWYLILAVVLFYGPCITLLTRMRSKIIRDEEQDLPMSPSFWFVYSAFIKQGTSLAPEANSTRILFATWWIFIIFLSAFYTANLTAFLTLSKFTLEIENTIDLYKKNYRWVAPKGGSVECTVTDPNDELYYLNKMLLNGRAEFRNVKADIDYLTIVQGGAVLVKEQIAIDHLMYNDYLSKSRDGVEEANRCTYVVAPNPFMKQQRAFGYPSDSKLKLLFDSTVVYIQQSGIIKFLVNQDLPSTKICPLDLQSKDRQLQNSDLMMTYMIIVAGVCAAIAVFIAELVTKRYVYLKIRKGDKSKRNKLRISSDISQRFNDTRPPPYDSLFGNEPENSIKKIINGREYYVFNKGNGVSKLVPVRAPSALLYR</sequence>
<keyword evidence="4 9" id="KW-0812">Transmembrane</keyword>
<dbReference type="PANTHER" id="PTHR42643">
    <property type="entry name" value="IONOTROPIC RECEPTOR 20A-RELATED"/>
    <property type="match status" value="1"/>
</dbReference>
<evidence type="ECO:0000256" key="2">
    <source>
        <dbReference type="ARBA" id="ARBA00008685"/>
    </source>
</evidence>
<evidence type="ECO:0000256" key="7">
    <source>
        <dbReference type="ARBA" id="ARBA00023170"/>
    </source>
</evidence>
<evidence type="ECO:0000256" key="8">
    <source>
        <dbReference type="ARBA" id="ARBA00023180"/>
    </source>
</evidence>
<feature type="transmembrane region" description="Helical" evidence="9">
    <location>
        <begin position="233"/>
        <end position="251"/>
    </location>
</feature>